<evidence type="ECO:0000313" key="2">
    <source>
        <dbReference type="Proteomes" id="UP000029273"/>
    </source>
</evidence>
<protein>
    <recommendedName>
        <fullName evidence="3">Protein tyrosine phosphatase</fullName>
    </recommendedName>
</protein>
<dbReference type="RefSeq" id="WP_038086508.1">
    <property type="nucleotide sequence ID" value="NZ_JQSG02000001.1"/>
</dbReference>
<dbReference type="AlphaFoldDB" id="A0A1A6C8D2"/>
<dbReference type="SUPFAM" id="SSF52799">
    <property type="entry name" value="(Phosphotyrosine protein) phosphatases II"/>
    <property type="match status" value="1"/>
</dbReference>
<dbReference type="GO" id="GO:0004721">
    <property type="term" value="F:phosphoprotein phosphatase activity"/>
    <property type="evidence" value="ECO:0007669"/>
    <property type="project" value="InterPro"/>
</dbReference>
<dbReference type="OrthoDB" id="9814896at2"/>
<proteinExistence type="predicted"/>
<evidence type="ECO:0008006" key="3">
    <source>
        <dbReference type="Google" id="ProtNLM"/>
    </source>
</evidence>
<dbReference type="Pfam" id="PF13350">
    <property type="entry name" value="Y_phosphatase3"/>
    <property type="match status" value="1"/>
</dbReference>
<dbReference type="InterPro" id="IPR029021">
    <property type="entry name" value="Prot-tyrosine_phosphatase-like"/>
</dbReference>
<comment type="caution">
    <text evidence="1">The sequence shown here is derived from an EMBL/GenBank/DDBJ whole genome shotgun (WGS) entry which is preliminary data.</text>
</comment>
<gene>
    <name evidence="1" type="ORF">Thpro_020543</name>
</gene>
<organism evidence="1 2">
    <name type="scientific">Acidihalobacter prosperus</name>
    <dbReference type="NCBI Taxonomy" id="160660"/>
    <lineage>
        <taxon>Bacteria</taxon>
        <taxon>Pseudomonadati</taxon>
        <taxon>Pseudomonadota</taxon>
        <taxon>Gammaproteobacteria</taxon>
        <taxon>Chromatiales</taxon>
        <taxon>Ectothiorhodospiraceae</taxon>
        <taxon>Acidihalobacter</taxon>
    </lineage>
</organism>
<evidence type="ECO:0000313" key="1">
    <source>
        <dbReference type="EMBL" id="OBS10827.1"/>
    </source>
</evidence>
<sequence length="224" mass="26882">MPDPQPTTLSPRQRLWAYWHALIHEHGWVRILLTTNYHRVGQRAFRSGQLPPWTLVRRIRRDGLRTVVNLRGPIDTPTLALERELCAREGVRHVDVRLFSRDTHRPEALLEVKRLLAEIEYPALFHCMSGADRAGFMATLYLHWMEGVPLDRTHQLRLWPYWHYRHARTGLLDHFFERYEAARRVSGISLEAWIRSEYRQEDIRSSFRSNRWFNTLVDRILRRE</sequence>
<keyword evidence="2" id="KW-1185">Reference proteome</keyword>
<dbReference type="Proteomes" id="UP000029273">
    <property type="component" value="Unassembled WGS sequence"/>
</dbReference>
<accession>A0A1A6C8D2</accession>
<dbReference type="STRING" id="160660.BJI67_07770"/>
<dbReference type="InterPro" id="IPR026893">
    <property type="entry name" value="Tyr/Ser_Pase_IphP-type"/>
</dbReference>
<dbReference type="Gene3D" id="3.90.190.10">
    <property type="entry name" value="Protein tyrosine phosphatase superfamily"/>
    <property type="match status" value="1"/>
</dbReference>
<dbReference type="EMBL" id="JQSG02000001">
    <property type="protein sequence ID" value="OBS10827.1"/>
    <property type="molecule type" value="Genomic_DNA"/>
</dbReference>
<reference evidence="1 2" key="1">
    <citation type="journal article" date="2014" name="Genome Announc.">
        <title>Draft Genome Sequence of the Iron-Oxidizing, Acidophilic, and Halotolerant 'Thiobacillus prosperus' Type Strain DSM 5130.</title>
        <authorList>
            <person name="Ossandon F.J."/>
            <person name="Cardenas J.P."/>
            <person name="Corbett M."/>
            <person name="Quatrini R."/>
            <person name="Holmes D.S."/>
            <person name="Watkin E."/>
        </authorList>
    </citation>
    <scope>NUCLEOTIDE SEQUENCE [LARGE SCALE GENOMIC DNA]</scope>
    <source>
        <strain evidence="1 2">DSM 5130</strain>
    </source>
</reference>
<name>A0A1A6C8D2_9GAMM</name>